<dbReference type="PANTHER" id="PTHR13832:SF792">
    <property type="entry name" value="GM14286P"/>
    <property type="match status" value="1"/>
</dbReference>
<feature type="domain" description="PPM-type phosphatase" evidence="2">
    <location>
        <begin position="36"/>
        <end position="395"/>
    </location>
</feature>
<dbReference type="Gene3D" id="3.60.40.10">
    <property type="entry name" value="PPM-type phosphatase domain"/>
    <property type="match status" value="1"/>
</dbReference>
<proteinExistence type="predicted"/>
<gene>
    <name evidence="3" type="ORF">N7541_001176</name>
</gene>
<reference evidence="3" key="1">
    <citation type="submission" date="2022-12" db="EMBL/GenBank/DDBJ databases">
        <authorList>
            <person name="Petersen C."/>
        </authorList>
    </citation>
    <scope>NUCLEOTIDE SEQUENCE</scope>
    <source>
        <strain evidence="3">IBT 35675</strain>
    </source>
</reference>
<accession>A0A9W9RVP7</accession>
<dbReference type="Pfam" id="PF00481">
    <property type="entry name" value="PP2C"/>
    <property type="match status" value="1"/>
</dbReference>
<feature type="compositionally biased region" description="Polar residues" evidence="1">
    <location>
        <begin position="13"/>
        <end position="24"/>
    </location>
</feature>
<dbReference type="CDD" id="cd00143">
    <property type="entry name" value="PP2Cc"/>
    <property type="match status" value="1"/>
</dbReference>
<protein>
    <recommendedName>
        <fullName evidence="2">PPM-type phosphatase domain-containing protein</fullName>
    </recommendedName>
</protein>
<feature type="compositionally biased region" description="Basic and acidic residues" evidence="1">
    <location>
        <begin position="1"/>
        <end position="12"/>
    </location>
</feature>
<dbReference type="AlphaFoldDB" id="A0A9W9RVP7"/>
<dbReference type="EMBL" id="JAPZBR010000001">
    <property type="protein sequence ID" value="KAJ5367235.1"/>
    <property type="molecule type" value="Genomic_DNA"/>
</dbReference>
<dbReference type="SMART" id="SM00332">
    <property type="entry name" value="PP2Cc"/>
    <property type="match status" value="1"/>
</dbReference>
<dbReference type="InterPro" id="IPR015655">
    <property type="entry name" value="PP2C"/>
</dbReference>
<comment type="caution">
    <text evidence="3">The sequence shown here is derived from an EMBL/GenBank/DDBJ whole genome shotgun (WGS) entry which is preliminary data.</text>
</comment>
<evidence type="ECO:0000259" key="2">
    <source>
        <dbReference type="PROSITE" id="PS51746"/>
    </source>
</evidence>
<evidence type="ECO:0000313" key="4">
    <source>
        <dbReference type="Proteomes" id="UP001148299"/>
    </source>
</evidence>
<dbReference type="InterPro" id="IPR001932">
    <property type="entry name" value="PPM-type_phosphatase-like_dom"/>
</dbReference>
<reference evidence="3" key="2">
    <citation type="journal article" date="2023" name="IMA Fungus">
        <title>Comparative genomic study of the Penicillium genus elucidates a diverse pangenome and 15 lateral gene transfer events.</title>
        <authorList>
            <person name="Petersen C."/>
            <person name="Sorensen T."/>
            <person name="Nielsen M.R."/>
            <person name="Sondergaard T.E."/>
            <person name="Sorensen J.L."/>
            <person name="Fitzpatrick D.A."/>
            <person name="Frisvad J.C."/>
            <person name="Nielsen K.L."/>
        </authorList>
    </citation>
    <scope>NUCLEOTIDE SEQUENCE</scope>
    <source>
        <strain evidence="3">IBT 35675</strain>
    </source>
</reference>
<dbReference type="PANTHER" id="PTHR13832">
    <property type="entry name" value="PROTEIN PHOSPHATASE 2C"/>
    <property type="match status" value="1"/>
</dbReference>
<feature type="region of interest" description="Disordered" evidence="1">
    <location>
        <begin position="1"/>
        <end position="24"/>
    </location>
</feature>
<dbReference type="InterPro" id="IPR036457">
    <property type="entry name" value="PPM-type-like_dom_sf"/>
</dbReference>
<evidence type="ECO:0000256" key="1">
    <source>
        <dbReference type="SAM" id="MobiDB-lite"/>
    </source>
</evidence>
<sequence length="395" mass="44134">MEEATKRLKQEETSTASESLGETDMIRTNTVRVGSATHVEDDLSWGRMMVGNADWRYWGVYDGHSGWATSTILRDFLHKYVRRKLDKLSAKDLNDSEAIEVAMKSAFIELDDEIVSDGLAAIYEPIPHAGAMCRIAPSSCGSCALLALYDPERSIVHVAGAGDSRAVLGRQQDGDNGDWVSIPLSVDHSGSNPDEMARIKAQHPGEDRLFSAAGRFLGSEVTRSFGDNRRKWPKEALEEWKNGFFGRVYNTNIQTPPYATALPDVKNINVKPGDFLILGTDGFWNHVSNEDAVHCVRLWIEAQAKDIRADSEQKKNIELADDVQTPGKEPERHMYPYNWVMERDDFIVEDDNVATHLVRNAFGGKERDLFCSVMSLLPPDSKEARDDGTVVVILF</sequence>
<dbReference type="PROSITE" id="PS51746">
    <property type="entry name" value="PPM_2"/>
    <property type="match status" value="1"/>
</dbReference>
<dbReference type="SUPFAM" id="SSF81606">
    <property type="entry name" value="PP2C-like"/>
    <property type="match status" value="1"/>
</dbReference>
<evidence type="ECO:0000313" key="3">
    <source>
        <dbReference type="EMBL" id="KAJ5367235.1"/>
    </source>
</evidence>
<keyword evidence="4" id="KW-1185">Reference proteome</keyword>
<organism evidence="3 4">
    <name type="scientific">Penicillium brevicompactum</name>
    <dbReference type="NCBI Taxonomy" id="5074"/>
    <lineage>
        <taxon>Eukaryota</taxon>
        <taxon>Fungi</taxon>
        <taxon>Dikarya</taxon>
        <taxon>Ascomycota</taxon>
        <taxon>Pezizomycotina</taxon>
        <taxon>Eurotiomycetes</taxon>
        <taxon>Eurotiomycetidae</taxon>
        <taxon>Eurotiales</taxon>
        <taxon>Aspergillaceae</taxon>
        <taxon>Penicillium</taxon>
    </lineage>
</organism>
<dbReference type="Proteomes" id="UP001148299">
    <property type="component" value="Unassembled WGS sequence"/>
</dbReference>
<dbReference type="GO" id="GO:0004741">
    <property type="term" value="F:[pyruvate dehydrogenase (acetyl-transferring)]-phosphatase activity"/>
    <property type="evidence" value="ECO:0007669"/>
    <property type="project" value="TreeGrafter"/>
</dbReference>
<dbReference type="GO" id="GO:0005739">
    <property type="term" value="C:mitochondrion"/>
    <property type="evidence" value="ECO:0007669"/>
    <property type="project" value="TreeGrafter"/>
</dbReference>
<name>A0A9W9RVP7_PENBR</name>